<dbReference type="GO" id="GO:0009003">
    <property type="term" value="F:signal peptidase activity"/>
    <property type="evidence" value="ECO:0007669"/>
    <property type="project" value="UniProtKB-EC"/>
</dbReference>
<dbReference type="Gene3D" id="2.10.109.10">
    <property type="entry name" value="Umud Fragment, subunit A"/>
    <property type="match status" value="1"/>
</dbReference>
<dbReference type="STRING" id="415015.SAMN05660462_02806"/>
<organism evidence="9 10">
    <name type="scientific">Proteiniborus ethanoligenes</name>
    <dbReference type="NCBI Taxonomy" id="415015"/>
    <lineage>
        <taxon>Bacteria</taxon>
        <taxon>Bacillati</taxon>
        <taxon>Bacillota</taxon>
        <taxon>Clostridia</taxon>
        <taxon>Eubacteriales</taxon>
        <taxon>Proteiniborus</taxon>
    </lineage>
</organism>
<keyword evidence="10" id="KW-1185">Reference proteome</keyword>
<accession>A0A1H3SBC7</accession>
<dbReference type="InterPro" id="IPR019758">
    <property type="entry name" value="Pept_S26A_signal_pept_1_CS"/>
</dbReference>
<dbReference type="InterPro" id="IPR036286">
    <property type="entry name" value="LexA/Signal_pep-like_sf"/>
</dbReference>
<protein>
    <recommendedName>
        <fullName evidence="4 7">Signal peptidase I</fullName>
        <ecNumber evidence="4 7">3.4.21.89</ecNumber>
    </recommendedName>
</protein>
<evidence type="ECO:0000259" key="8">
    <source>
        <dbReference type="Pfam" id="PF10502"/>
    </source>
</evidence>
<comment type="catalytic activity">
    <reaction evidence="1 7">
        <text>Cleavage of hydrophobic, N-terminal signal or leader sequences from secreted and periplasmic proteins.</text>
        <dbReference type="EC" id="3.4.21.89"/>
    </reaction>
</comment>
<keyword evidence="7" id="KW-0645">Protease</keyword>
<dbReference type="InterPro" id="IPR019533">
    <property type="entry name" value="Peptidase_S26"/>
</dbReference>
<reference evidence="9 10" key="1">
    <citation type="submission" date="2016-10" db="EMBL/GenBank/DDBJ databases">
        <authorList>
            <person name="de Groot N.N."/>
        </authorList>
    </citation>
    <scope>NUCLEOTIDE SEQUENCE [LARGE SCALE GENOMIC DNA]</scope>
    <source>
        <strain evidence="9 10">DSM 21650</strain>
    </source>
</reference>
<proteinExistence type="inferred from homology"/>
<feature type="active site" evidence="6">
    <location>
        <position position="85"/>
    </location>
</feature>
<dbReference type="AlphaFoldDB" id="A0A1H3SBC7"/>
<evidence type="ECO:0000256" key="5">
    <source>
        <dbReference type="ARBA" id="ARBA00022801"/>
    </source>
</evidence>
<dbReference type="RefSeq" id="WP_091732637.1">
    <property type="nucleotide sequence ID" value="NZ_FNQE01000040.1"/>
</dbReference>
<evidence type="ECO:0000256" key="7">
    <source>
        <dbReference type="RuleBase" id="RU362042"/>
    </source>
</evidence>
<feature type="domain" description="Peptidase S26" evidence="8">
    <location>
        <begin position="10"/>
        <end position="169"/>
    </location>
</feature>
<evidence type="ECO:0000256" key="1">
    <source>
        <dbReference type="ARBA" id="ARBA00000677"/>
    </source>
</evidence>
<dbReference type="GO" id="GO:0004252">
    <property type="term" value="F:serine-type endopeptidase activity"/>
    <property type="evidence" value="ECO:0007669"/>
    <property type="project" value="InterPro"/>
</dbReference>
<evidence type="ECO:0000313" key="9">
    <source>
        <dbReference type="EMBL" id="SDZ35020.1"/>
    </source>
</evidence>
<evidence type="ECO:0000256" key="3">
    <source>
        <dbReference type="ARBA" id="ARBA00009370"/>
    </source>
</evidence>
<dbReference type="SUPFAM" id="SSF51306">
    <property type="entry name" value="LexA/Signal peptidase"/>
    <property type="match status" value="1"/>
</dbReference>
<dbReference type="EMBL" id="FNQE01000040">
    <property type="protein sequence ID" value="SDZ35020.1"/>
    <property type="molecule type" value="Genomic_DNA"/>
</dbReference>
<comment type="similarity">
    <text evidence="3 7">Belongs to the peptidase S26 family.</text>
</comment>
<dbReference type="GO" id="GO:0006465">
    <property type="term" value="P:signal peptide processing"/>
    <property type="evidence" value="ECO:0007669"/>
    <property type="project" value="InterPro"/>
</dbReference>
<dbReference type="InterPro" id="IPR000223">
    <property type="entry name" value="Pept_S26A_signal_pept_1"/>
</dbReference>
<dbReference type="CDD" id="cd06530">
    <property type="entry name" value="S26_SPase_I"/>
    <property type="match status" value="1"/>
</dbReference>
<evidence type="ECO:0000256" key="6">
    <source>
        <dbReference type="PIRSR" id="PIRSR600223-1"/>
    </source>
</evidence>
<sequence length="186" mass="21123">MSRGFIYSIIKICKLFIIVLSLSLLIESYILGLTVVNGESMMNTIKNNDRILVDKISYLFEKPTRGDVVIFNPPIAGRERELFIKRIIAVPGDYFQIINNNLYLNGTLISENYINSNNSYRKEYKLLEGEVPKGYVYVLGDNRDNSNDSRVFGLVPIKNIKGKALTKIWPLGGIKSLAVHLDDNFN</sequence>
<dbReference type="OrthoDB" id="9802919at2"/>
<comment type="subcellular location">
    <subcellularLocation>
        <location evidence="2">Cell membrane</location>
        <topology evidence="2">Single-pass type II membrane protein</topology>
    </subcellularLocation>
    <subcellularLocation>
        <location evidence="7">Membrane</location>
        <topology evidence="7">Single-pass type II membrane protein</topology>
    </subcellularLocation>
</comment>
<evidence type="ECO:0000256" key="4">
    <source>
        <dbReference type="ARBA" id="ARBA00013208"/>
    </source>
</evidence>
<keyword evidence="5 7" id="KW-0378">Hydrolase</keyword>
<dbReference type="NCBIfam" id="TIGR02227">
    <property type="entry name" value="sigpep_I_bact"/>
    <property type="match status" value="1"/>
</dbReference>
<feature type="active site" evidence="6">
    <location>
        <position position="40"/>
    </location>
</feature>
<dbReference type="PRINTS" id="PR00727">
    <property type="entry name" value="LEADERPTASE"/>
</dbReference>
<dbReference type="PROSITE" id="PS00761">
    <property type="entry name" value="SPASE_I_3"/>
    <property type="match status" value="1"/>
</dbReference>
<dbReference type="Proteomes" id="UP000198625">
    <property type="component" value="Unassembled WGS sequence"/>
</dbReference>
<dbReference type="PANTHER" id="PTHR43390:SF1">
    <property type="entry name" value="CHLOROPLAST PROCESSING PEPTIDASE"/>
    <property type="match status" value="1"/>
</dbReference>
<dbReference type="PANTHER" id="PTHR43390">
    <property type="entry name" value="SIGNAL PEPTIDASE I"/>
    <property type="match status" value="1"/>
</dbReference>
<evidence type="ECO:0000313" key="10">
    <source>
        <dbReference type="Proteomes" id="UP000198625"/>
    </source>
</evidence>
<evidence type="ECO:0000256" key="2">
    <source>
        <dbReference type="ARBA" id="ARBA00004401"/>
    </source>
</evidence>
<name>A0A1H3SBC7_9FIRM</name>
<gene>
    <name evidence="9" type="ORF">SAMN05660462_02806</name>
</gene>
<dbReference type="Pfam" id="PF10502">
    <property type="entry name" value="Peptidase_S26"/>
    <property type="match status" value="1"/>
</dbReference>
<dbReference type="EC" id="3.4.21.89" evidence="4 7"/>
<dbReference type="GO" id="GO:0005886">
    <property type="term" value="C:plasma membrane"/>
    <property type="evidence" value="ECO:0007669"/>
    <property type="project" value="UniProtKB-SubCell"/>
</dbReference>